<comment type="caution">
    <text evidence="1">The sequence shown here is derived from an EMBL/GenBank/DDBJ whole genome shotgun (WGS) entry which is preliminary data.</text>
</comment>
<dbReference type="Proteomes" id="UP000276133">
    <property type="component" value="Unassembled WGS sequence"/>
</dbReference>
<reference evidence="1 2" key="1">
    <citation type="journal article" date="2018" name="Sci. Rep.">
        <title>Genomic signatures of local adaptation to the degree of environmental predictability in rotifers.</title>
        <authorList>
            <person name="Franch-Gras L."/>
            <person name="Hahn C."/>
            <person name="Garcia-Roger E.M."/>
            <person name="Carmona M.J."/>
            <person name="Serra M."/>
            <person name="Gomez A."/>
        </authorList>
    </citation>
    <scope>NUCLEOTIDE SEQUENCE [LARGE SCALE GENOMIC DNA]</scope>
    <source>
        <strain evidence="1">HYR1</strain>
    </source>
</reference>
<organism evidence="1 2">
    <name type="scientific">Brachionus plicatilis</name>
    <name type="common">Marine rotifer</name>
    <name type="synonym">Brachionus muelleri</name>
    <dbReference type="NCBI Taxonomy" id="10195"/>
    <lineage>
        <taxon>Eukaryota</taxon>
        <taxon>Metazoa</taxon>
        <taxon>Spiralia</taxon>
        <taxon>Gnathifera</taxon>
        <taxon>Rotifera</taxon>
        <taxon>Eurotatoria</taxon>
        <taxon>Monogononta</taxon>
        <taxon>Pseudotrocha</taxon>
        <taxon>Ploima</taxon>
        <taxon>Brachionidae</taxon>
        <taxon>Brachionus</taxon>
    </lineage>
</organism>
<evidence type="ECO:0000313" key="2">
    <source>
        <dbReference type="Proteomes" id="UP000276133"/>
    </source>
</evidence>
<gene>
    <name evidence="1" type="ORF">BpHYR1_044609</name>
</gene>
<proteinExistence type="predicted"/>
<name>A0A3M7PSD9_BRAPC</name>
<dbReference type="EMBL" id="REGN01009109">
    <property type="protein sequence ID" value="RNA01943.1"/>
    <property type="molecule type" value="Genomic_DNA"/>
</dbReference>
<keyword evidence="2" id="KW-1185">Reference proteome</keyword>
<dbReference type="AlphaFoldDB" id="A0A3M7PSD9"/>
<accession>A0A3M7PSD9</accession>
<evidence type="ECO:0000313" key="1">
    <source>
        <dbReference type="EMBL" id="RNA01943.1"/>
    </source>
</evidence>
<sequence>MKVLPKLPFSLKIHRFFNLLFFFKKLQKIFFNMRVSKKFDFAYFLKKFGDNFYLLGKCWLKKKHRFNLRIQQTCAHSKSSQSNL</sequence>
<protein>
    <submittedName>
        <fullName evidence="1">Uncharacterized protein</fullName>
    </submittedName>
</protein>